<proteinExistence type="predicted"/>
<protein>
    <submittedName>
        <fullName evidence="1">Uncharacterized protein</fullName>
    </submittedName>
</protein>
<reference evidence="2" key="1">
    <citation type="journal article" date="2024" name="Proc. Natl. Acad. Sci. U.S.A.">
        <title>Extraordinary preservation of gene collinearity over three hundred million years revealed in homosporous lycophytes.</title>
        <authorList>
            <person name="Li C."/>
            <person name="Wickell D."/>
            <person name="Kuo L.Y."/>
            <person name="Chen X."/>
            <person name="Nie B."/>
            <person name="Liao X."/>
            <person name="Peng D."/>
            <person name="Ji J."/>
            <person name="Jenkins J."/>
            <person name="Williams M."/>
            <person name="Shu S."/>
            <person name="Plott C."/>
            <person name="Barry K."/>
            <person name="Rajasekar S."/>
            <person name="Grimwood J."/>
            <person name="Han X."/>
            <person name="Sun S."/>
            <person name="Hou Z."/>
            <person name="He W."/>
            <person name="Dai G."/>
            <person name="Sun C."/>
            <person name="Schmutz J."/>
            <person name="Leebens-Mack J.H."/>
            <person name="Li F.W."/>
            <person name="Wang L."/>
        </authorList>
    </citation>
    <scope>NUCLEOTIDE SEQUENCE [LARGE SCALE GENOMIC DNA]</scope>
    <source>
        <strain evidence="2">cv. PW_Plant_1</strain>
    </source>
</reference>
<evidence type="ECO:0000313" key="1">
    <source>
        <dbReference type="EMBL" id="KAJ7521085.1"/>
    </source>
</evidence>
<accession>A0ACC2AUL6</accession>
<sequence>MAAGGGQVAACPWGSRWVQVRGDRIDDVLRSLLHRACEVQAEQSALVSVAESGPALATTGGSAATISVVSIKYHSLIDIARHVLRSDVKVLGLFKGITPTFLREVPGNATMFGAYEATKQVIARDEMHPNWAGHLSLQRGLQVQFSSSQSTPQM</sequence>
<name>A0ACC2AUL6_DIPCM</name>
<evidence type="ECO:0000313" key="2">
    <source>
        <dbReference type="Proteomes" id="UP001162992"/>
    </source>
</evidence>
<organism evidence="1 2">
    <name type="scientific">Diphasiastrum complanatum</name>
    <name type="common">Issler's clubmoss</name>
    <name type="synonym">Lycopodium complanatum</name>
    <dbReference type="NCBI Taxonomy" id="34168"/>
    <lineage>
        <taxon>Eukaryota</taxon>
        <taxon>Viridiplantae</taxon>
        <taxon>Streptophyta</taxon>
        <taxon>Embryophyta</taxon>
        <taxon>Tracheophyta</taxon>
        <taxon>Lycopodiopsida</taxon>
        <taxon>Lycopodiales</taxon>
        <taxon>Lycopodiaceae</taxon>
        <taxon>Lycopodioideae</taxon>
        <taxon>Diphasiastrum</taxon>
    </lineage>
</organism>
<dbReference type="EMBL" id="CM055110">
    <property type="protein sequence ID" value="KAJ7521085.1"/>
    <property type="molecule type" value="Genomic_DNA"/>
</dbReference>
<dbReference type="Proteomes" id="UP001162992">
    <property type="component" value="Chromosome 19"/>
</dbReference>
<gene>
    <name evidence="1" type="ORF">O6H91_19G037200</name>
</gene>
<comment type="caution">
    <text evidence="1">The sequence shown here is derived from an EMBL/GenBank/DDBJ whole genome shotgun (WGS) entry which is preliminary data.</text>
</comment>
<keyword evidence="2" id="KW-1185">Reference proteome</keyword>